<accession>A0A1X7TF18</accession>
<evidence type="ECO:0000256" key="1">
    <source>
        <dbReference type="SAM" id="MobiDB-lite"/>
    </source>
</evidence>
<proteinExistence type="predicted"/>
<dbReference type="AlphaFoldDB" id="A0A1X7TF18"/>
<organism evidence="2">
    <name type="scientific">Amphimedon queenslandica</name>
    <name type="common">Sponge</name>
    <dbReference type="NCBI Taxonomy" id="400682"/>
    <lineage>
        <taxon>Eukaryota</taxon>
        <taxon>Metazoa</taxon>
        <taxon>Porifera</taxon>
        <taxon>Demospongiae</taxon>
        <taxon>Heteroscleromorpha</taxon>
        <taxon>Haplosclerida</taxon>
        <taxon>Niphatidae</taxon>
        <taxon>Amphimedon</taxon>
    </lineage>
</organism>
<protein>
    <submittedName>
        <fullName evidence="2">Uncharacterized protein</fullName>
    </submittedName>
</protein>
<feature type="region of interest" description="Disordered" evidence="1">
    <location>
        <begin position="37"/>
        <end position="67"/>
    </location>
</feature>
<dbReference type="EnsemblMetazoa" id="Aqu2.1.13236_001">
    <property type="protein sequence ID" value="Aqu2.1.13236_001"/>
    <property type="gene ID" value="Aqu2.1.13236"/>
</dbReference>
<name>A0A1X7TF18_AMPQE</name>
<sequence>MEEAPPIVLILPFHSSHLPVSSIRHSPVFFKITTSIPSPATSTSETSASSGASARSSSTVTTTTASSPPLTLKDLQFLDPLGVEYLLHGALQGTPPSSIPSSVMGLPFIVPVSSAPVPVTSPALPLFPASIPVSITTTATPGVLASHPILCPACISSGTFTHSQVLLSFRGC</sequence>
<evidence type="ECO:0000313" key="2">
    <source>
        <dbReference type="EnsemblMetazoa" id="Aqu2.1.13236_001"/>
    </source>
</evidence>
<reference evidence="2" key="1">
    <citation type="submission" date="2017-05" db="UniProtKB">
        <authorList>
            <consortium name="EnsemblMetazoa"/>
        </authorList>
    </citation>
    <scope>IDENTIFICATION</scope>
</reference>
<dbReference type="InParanoid" id="A0A1X7TF18"/>